<protein>
    <submittedName>
        <fullName evidence="2">HNH endonuclease</fullName>
    </submittedName>
</protein>
<gene>
    <name evidence="2" type="ORF">F7D71_14585</name>
</gene>
<dbReference type="SMART" id="SM00507">
    <property type="entry name" value="HNHc"/>
    <property type="match status" value="1"/>
</dbReference>
<keyword evidence="2" id="KW-0378">Hydrolase</keyword>
<dbReference type="Proteomes" id="UP000423156">
    <property type="component" value="Unassembled WGS sequence"/>
</dbReference>
<dbReference type="GO" id="GO:0004519">
    <property type="term" value="F:endonuclease activity"/>
    <property type="evidence" value="ECO:0007669"/>
    <property type="project" value="UniProtKB-KW"/>
</dbReference>
<feature type="domain" description="HNH nuclease" evidence="1">
    <location>
        <begin position="18"/>
        <end position="79"/>
    </location>
</feature>
<dbReference type="CDD" id="cd00085">
    <property type="entry name" value="HNHc"/>
    <property type="match status" value="1"/>
</dbReference>
<evidence type="ECO:0000259" key="1">
    <source>
        <dbReference type="SMART" id="SM00507"/>
    </source>
</evidence>
<accession>A0AA90V9R1</accession>
<dbReference type="AlphaFoldDB" id="A0AA90V9R1"/>
<reference evidence="3" key="1">
    <citation type="submission" date="2019-09" db="EMBL/GenBank/DDBJ databases">
        <title>Distinct polysaccharide growth profiles of human intestinal Prevotella copri isolates.</title>
        <authorList>
            <person name="Fehlner-Peach H."/>
            <person name="Magnabosco C."/>
            <person name="Raghavan V."/>
            <person name="Scher J.U."/>
            <person name="Tett A."/>
            <person name="Cox L.M."/>
            <person name="Gottsegen C."/>
            <person name="Watters A."/>
            <person name="Wiltshire- Gordon J.D."/>
            <person name="Segata N."/>
            <person name="Bonneau R."/>
            <person name="Littman D.R."/>
        </authorList>
    </citation>
    <scope>NUCLEOTIDE SEQUENCE [LARGE SCALE GENOMIC DNA]</scope>
    <source>
        <strain evidence="3">BU41712</strain>
    </source>
</reference>
<dbReference type="GO" id="GO:0008270">
    <property type="term" value="F:zinc ion binding"/>
    <property type="evidence" value="ECO:0007669"/>
    <property type="project" value="InterPro"/>
</dbReference>
<dbReference type="InterPro" id="IPR003615">
    <property type="entry name" value="HNH_nuc"/>
</dbReference>
<dbReference type="EMBL" id="VZBZ01000164">
    <property type="protein sequence ID" value="MQN79059.1"/>
    <property type="molecule type" value="Genomic_DNA"/>
</dbReference>
<dbReference type="RefSeq" id="WP_153093713.1">
    <property type="nucleotide sequence ID" value="NZ_VZBX01000138.1"/>
</dbReference>
<evidence type="ECO:0000313" key="2">
    <source>
        <dbReference type="EMBL" id="MQN79059.1"/>
    </source>
</evidence>
<proteinExistence type="predicted"/>
<dbReference type="GO" id="GO:0003676">
    <property type="term" value="F:nucleic acid binding"/>
    <property type="evidence" value="ECO:0007669"/>
    <property type="project" value="InterPro"/>
</dbReference>
<dbReference type="InterPro" id="IPR002711">
    <property type="entry name" value="HNH"/>
</dbReference>
<sequence length="110" mass="13026">MAKDKDYIRLIHTAKWLRLRRDKLNDTPLCERCEELGRVAAATEVHHVIPVEDGLTRQEKERLMFDYFNLKALCHDCHVKVHTDMGRCGKVQAKNRAKEHLKRFVNKFLK</sequence>
<name>A0AA90V9R1_9BACT</name>
<keyword evidence="2" id="KW-0255">Endonuclease</keyword>
<dbReference type="Gene3D" id="1.10.30.50">
    <property type="match status" value="1"/>
</dbReference>
<dbReference type="Pfam" id="PF01844">
    <property type="entry name" value="HNH"/>
    <property type="match status" value="1"/>
</dbReference>
<evidence type="ECO:0000313" key="3">
    <source>
        <dbReference type="Proteomes" id="UP000423156"/>
    </source>
</evidence>
<organism evidence="2 3">
    <name type="scientific">Segatella copri</name>
    <dbReference type="NCBI Taxonomy" id="165179"/>
    <lineage>
        <taxon>Bacteria</taxon>
        <taxon>Pseudomonadati</taxon>
        <taxon>Bacteroidota</taxon>
        <taxon>Bacteroidia</taxon>
        <taxon>Bacteroidales</taxon>
        <taxon>Prevotellaceae</taxon>
        <taxon>Segatella</taxon>
    </lineage>
</organism>
<keyword evidence="2" id="KW-0540">Nuclease</keyword>
<comment type="caution">
    <text evidence="2">The sequence shown here is derived from an EMBL/GenBank/DDBJ whole genome shotgun (WGS) entry which is preliminary data.</text>
</comment>